<dbReference type="EMBL" id="CP047650">
    <property type="protein sequence ID" value="QHI98868.1"/>
    <property type="molecule type" value="Genomic_DNA"/>
</dbReference>
<dbReference type="AlphaFoldDB" id="A0A857J7Y1"/>
<dbReference type="PANTHER" id="PTHR43531">
    <property type="entry name" value="PROTEIN ICFG"/>
    <property type="match status" value="1"/>
</dbReference>
<keyword evidence="2" id="KW-0488">Methylation</keyword>
<evidence type="ECO:0000256" key="4">
    <source>
        <dbReference type="PROSITE-ProRule" id="PRU00284"/>
    </source>
</evidence>
<comment type="similarity">
    <text evidence="3">Belongs to the methyl-accepting chemotaxis (MCP) protein family.</text>
</comment>
<dbReference type="Proteomes" id="UP000464787">
    <property type="component" value="Chromosome"/>
</dbReference>
<keyword evidence="5" id="KW-0812">Transmembrane</keyword>
<dbReference type="KEGG" id="xyk:GT347_13225"/>
<evidence type="ECO:0000256" key="1">
    <source>
        <dbReference type="ARBA" id="ARBA00004370"/>
    </source>
</evidence>
<dbReference type="SMART" id="SM00283">
    <property type="entry name" value="MA"/>
    <property type="match status" value="1"/>
</dbReference>
<evidence type="ECO:0000256" key="3">
    <source>
        <dbReference type="ARBA" id="ARBA00029447"/>
    </source>
</evidence>
<keyword evidence="9" id="KW-1185">Reference proteome</keyword>
<dbReference type="InterPro" id="IPR004089">
    <property type="entry name" value="MCPsignal_dom"/>
</dbReference>
<protein>
    <submittedName>
        <fullName evidence="8">HAMP domain-containing protein</fullName>
    </submittedName>
</protein>
<dbReference type="RefSeq" id="WP_160552457.1">
    <property type="nucleotide sequence ID" value="NZ_CP047650.1"/>
</dbReference>
<dbReference type="PROSITE" id="PS50111">
    <property type="entry name" value="CHEMOTAXIS_TRANSDUC_2"/>
    <property type="match status" value="1"/>
</dbReference>
<accession>A0A857J7Y1</accession>
<evidence type="ECO:0000256" key="5">
    <source>
        <dbReference type="SAM" id="Phobius"/>
    </source>
</evidence>
<dbReference type="Pfam" id="PF00015">
    <property type="entry name" value="MCPsignal"/>
    <property type="match status" value="1"/>
</dbReference>
<feature type="transmembrane region" description="Helical" evidence="5">
    <location>
        <begin position="15"/>
        <end position="37"/>
    </location>
</feature>
<proteinExistence type="inferred from homology"/>
<dbReference type="GO" id="GO:0006935">
    <property type="term" value="P:chemotaxis"/>
    <property type="evidence" value="ECO:0007669"/>
    <property type="project" value="InterPro"/>
</dbReference>
<dbReference type="GO" id="GO:0007165">
    <property type="term" value="P:signal transduction"/>
    <property type="evidence" value="ECO:0007669"/>
    <property type="project" value="UniProtKB-KW"/>
</dbReference>
<dbReference type="SMART" id="SM00304">
    <property type="entry name" value="HAMP"/>
    <property type="match status" value="1"/>
</dbReference>
<keyword evidence="5" id="KW-0472">Membrane</keyword>
<dbReference type="InterPro" id="IPR003660">
    <property type="entry name" value="HAMP_dom"/>
</dbReference>
<dbReference type="CDD" id="cd11386">
    <property type="entry name" value="MCP_signal"/>
    <property type="match status" value="1"/>
</dbReference>
<dbReference type="FunFam" id="1.10.287.950:FF:000001">
    <property type="entry name" value="Methyl-accepting chemotaxis sensory transducer"/>
    <property type="match status" value="1"/>
</dbReference>
<dbReference type="GO" id="GO:0004888">
    <property type="term" value="F:transmembrane signaling receptor activity"/>
    <property type="evidence" value="ECO:0007669"/>
    <property type="project" value="InterPro"/>
</dbReference>
<evidence type="ECO:0000256" key="2">
    <source>
        <dbReference type="ARBA" id="ARBA00022481"/>
    </source>
</evidence>
<comment type="subcellular location">
    <subcellularLocation>
        <location evidence="1">Membrane</location>
    </subcellularLocation>
</comment>
<feature type="transmembrane region" description="Helical" evidence="5">
    <location>
        <begin position="195"/>
        <end position="214"/>
    </location>
</feature>
<evidence type="ECO:0000259" key="6">
    <source>
        <dbReference type="PROSITE" id="PS50111"/>
    </source>
</evidence>
<name>A0A857J7Y1_9BURK</name>
<reference evidence="8 9" key="1">
    <citation type="submission" date="2020-01" db="EMBL/GenBank/DDBJ databases">
        <title>Genome sequencing of strain KACC 21265.</title>
        <authorList>
            <person name="Heo J."/>
            <person name="Kim S.-J."/>
            <person name="Kim J.-S."/>
            <person name="Hong S.-B."/>
            <person name="Kwon S.-W."/>
        </authorList>
    </citation>
    <scope>NUCLEOTIDE SEQUENCE [LARGE SCALE GENOMIC DNA]</scope>
    <source>
        <strain evidence="8 9">KACC 21265</strain>
    </source>
</reference>
<organism evidence="8 9">
    <name type="scientific">Xylophilus rhododendri</name>
    <dbReference type="NCBI Taxonomy" id="2697032"/>
    <lineage>
        <taxon>Bacteria</taxon>
        <taxon>Pseudomonadati</taxon>
        <taxon>Pseudomonadota</taxon>
        <taxon>Betaproteobacteria</taxon>
        <taxon>Burkholderiales</taxon>
        <taxon>Xylophilus</taxon>
    </lineage>
</organism>
<dbReference type="Gene3D" id="1.10.287.950">
    <property type="entry name" value="Methyl-accepting chemotaxis protein"/>
    <property type="match status" value="1"/>
</dbReference>
<feature type="domain" description="Methyl-accepting transducer" evidence="6">
    <location>
        <begin position="274"/>
        <end position="503"/>
    </location>
</feature>
<dbReference type="Pfam" id="PF00672">
    <property type="entry name" value="HAMP"/>
    <property type="match status" value="1"/>
</dbReference>
<dbReference type="InterPro" id="IPR004090">
    <property type="entry name" value="Chemotax_Me-accpt_rcpt"/>
</dbReference>
<dbReference type="PANTHER" id="PTHR43531:SF14">
    <property type="entry name" value="METHYL-ACCEPTING CHEMOTAXIS PROTEIN I-RELATED"/>
    <property type="match status" value="1"/>
</dbReference>
<dbReference type="PRINTS" id="PR00260">
    <property type="entry name" value="CHEMTRNSDUCR"/>
</dbReference>
<gene>
    <name evidence="8" type="ORF">GT347_13225</name>
</gene>
<evidence type="ECO:0000313" key="8">
    <source>
        <dbReference type="EMBL" id="QHI98868.1"/>
    </source>
</evidence>
<dbReference type="InterPro" id="IPR051310">
    <property type="entry name" value="MCP_chemotaxis"/>
</dbReference>
<dbReference type="PROSITE" id="PS50885">
    <property type="entry name" value="HAMP"/>
    <property type="match status" value="1"/>
</dbReference>
<sequence length="552" mass="57487">MSLFSLRRFTIRMRMYGAIVLVVGLVALLGGGGYWGMGSIQRNAEFFVSTSTSATGTMAELRDSLQTARRAEKDMIIQYEKPEGVRAARTRWTTALDKANGTAKRFADERGGDDAGAMGEVMALVGKYRDAFSATANQLESGGYESATTANRMSARAVGVFEEAEKKLGALDDRLRAQTQQALADQAGMAHRIQMLFAIVVLVAVLTVVPLTLMNMRSICQPLEQARHTALAIARGDLSQPIAVEGRDELADLQRALAGMQDGLGAMVSQVRNASESIASASQQIAAGNQDLSNRTESTAGNVQETVASITELGSNVQQTASSAQTAHALATTASGAATRGGEVVQQAVASMQDIATSSRRINDIIALIDSIAFQTNILALNAAVEAARAGEQGRGFAVVASEVRNLAQRSAQAAQEIKGLIETSVTAVDGGVKLVRDAGAAMDEIVAGVKRVGGIIGEISSSANLQTTGIGAVSDAVNDIDRMTQQNAALVEESAAAAESLREQAVRLAGVVGQFQLSTALVGQGQRPAGPAAVAAKRVGGKAEPRLLAGT</sequence>
<keyword evidence="4" id="KW-0807">Transducer</keyword>
<evidence type="ECO:0000259" key="7">
    <source>
        <dbReference type="PROSITE" id="PS50885"/>
    </source>
</evidence>
<dbReference type="SUPFAM" id="SSF58104">
    <property type="entry name" value="Methyl-accepting chemotaxis protein (MCP) signaling domain"/>
    <property type="match status" value="1"/>
</dbReference>
<evidence type="ECO:0000313" key="9">
    <source>
        <dbReference type="Proteomes" id="UP000464787"/>
    </source>
</evidence>
<feature type="domain" description="HAMP" evidence="7">
    <location>
        <begin position="217"/>
        <end position="269"/>
    </location>
</feature>
<keyword evidence="5" id="KW-1133">Transmembrane helix</keyword>
<dbReference type="GO" id="GO:0005886">
    <property type="term" value="C:plasma membrane"/>
    <property type="evidence" value="ECO:0007669"/>
    <property type="project" value="TreeGrafter"/>
</dbReference>
<dbReference type="CDD" id="cd06225">
    <property type="entry name" value="HAMP"/>
    <property type="match status" value="1"/>
</dbReference>